<dbReference type="EMBL" id="HBUF01178746">
    <property type="protein sequence ID" value="CAG6654700.1"/>
    <property type="molecule type" value="Transcribed_RNA"/>
</dbReference>
<proteinExistence type="predicted"/>
<name>A0A8D8RS09_9HEMI</name>
<dbReference type="EMBL" id="HBUF01135312">
    <property type="protein sequence ID" value="CAG6645113.1"/>
    <property type="molecule type" value="Transcribed_RNA"/>
</dbReference>
<dbReference type="EMBL" id="HBUF01135313">
    <property type="protein sequence ID" value="CAG6645116.1"/>
    <property type="molecule type" value="Transcribed_RNA"/>
</dbReference>
<accession>A0A8D8RS09</accession>
<organism evidence="1">
    <name type="scientific">Cacopsylla melanoneura</name>
    <dbReference type="NCBI Taxonomy" id="428564"/>
    <lineage>
        <taxon>Eukaryota</taxon>
        <taxon>Metazoa</taxon>
        <taxon>Ecdysozoa</taxon>
        <taxon>Arthropoda</taxon>
        <taxon>Hexapoda</taxon>
        <taxon>Insecta</taxon>
        <taxon>Pterygota</taxon>
        <taxon>Neoptera</taxon>
        <taxon>Paraneoptera</taxon>
        <taxon>Hemiptera</taxon>
        <taxon>Sternorrhyncha</taxon>
        <taxon>Psylloidea</taxon>
        <taxon>Psyllidae</taxon>
        <taxon>Psyllinae</taxon>
        <taxon>Cacopsylla</taxon>
    </lineage>
</organism>
<reference evidence="1" key="1">
    <citation type="submission" date="2021-05" db="EMBL/GenBank/DDBJ databases">
        <authorList>
            <person name="Alioto T."/>
            <person name="Alioto T."/>
            <person name="Gomez Garrido J."/>
        </authorList>
    </citation>
    <scope>NUCLEOTIDE SEQUENCE</scope>
</reference>
<sequence>MILKVGTTRSRLLVAPRMGLLPGPAPCSPSLLVTWAPIILGPPPCPPITEEGIRMMTTLEHRPHLSLSEVTTAPSWKNSLASVVCRAVPPLVRTGSAGPHWSLTIRP</sequence>
<dbReference type="AlphaFoldDB" id="A0A8D8RS09"/>
<dbReference type="EMBL" id="HBUF01365885">
    <property type="protein sequence ID" value="CAG6723538.1"/>
    <property type="molecule type" value="Transcribed_RNA"/>
</dbReference>
<dbReference type="EMBL" id="HBUF01616927">
    <property type="protein sequence ID" value="CAG6780105.1"/>
    <property type="molecule type" value="Transcribed_RNA"/>
</dbReference>
<evidence type="ECO:0000313" key="1">
    <source>
        <dbReference type="EMBL" id="CAG6654697.1"/>
    </source>
</evidence>
<dbReference type="EMBL" id="HBUF01178745">
    <property type="protein sequence ID" value="CAG6654697.1"/>
    <property type="molecule type" value="Transcribed_RNA"/>
</dbReference>
<protein>
    <submittedName>
        <fullName evidence="1">Uncharacterized protein</fullName>
    </submittedName>
</protein>